<dbReference type="AlphaFoldDB" id="A0A200QLX1"/>
<dbReference type="InParanoid" id="A0A200QLX1"/>
<feature type="domain" description="KANL3/Tex30 alpha/beta hydrolase-like" evidence="2">
    <location>
        <begin position="69"/>
        <end position="235"/>
    </location>
</feature>
<protein>
    <submittedName>
        <fullName evidence="3">KAT8 regulatory NSL complex subunit 3/Testis-expressed sequence 30 protein</fullName>
    </submittedName>
</protein>
<dbReference type="Gene3D" id="3.40.50.1820">
    <property type="entry name" value="alpha/beta hydrolase"/>
    <property type="match status" value="1"/>
</dbReference>
<dbReference type="FunFam" id="3.40.50.1820:FF:000207">
    <property type="entry name" value="Alpha/beta-Hydrolases superfamily protein"/>
    <property type="match status" value="1"/>
</dbReference>
<reference evidence="3 4" key="1">
    <citation type="journal article" date="2017" name="Mol. Plant">
        <title>The Genome of Medicinal Plant Macleaya cordata Provides New Insights into Benzylisoquinoline Alkaloids Metabolism.</title>
        <authorList>
            <person name="Liu X."/>
            <person name="Liu Y."/>
            <person name="Huang P."/>
            <person name="Ma Y."/>
            <person name="Qing Z."/>
            <person name="Tang Q."/>
            <person name="Cao H."/>
            <person name="Cheng P."/>
            <person name="Zheng Y."/>
            <person name="Yuan Z."/>
            <person name="Zhou Y."/>
            <person name="Liu J."/>
            <person name="Tang Z."/>
            <person name="Zhuo Y."/>
            <person name="Zhang Y."/>
            <person name="Yu L."/>
            <person name="Huang J."/>
            <person name="Yang P."/>
            <person name="Peng Q."/>
            <person name="Zhang J."/>
            <person name="Jiang W."/>
            <person name="Zhang Z."/>
            <person name="Lin K."/>
            <person name="Ro D.K."/>
            <person name="Chen X."/>
            <person name="Xiong X."/>
            <person name="Shang Y."/>
            <person name="Huang S."/>
            <person name="Zeng J."/>
        </authorList>
    </citation>
    <scope>NUCLEOTIDE SEQUENCE [LARGE SCALE GENOMIC DNA]</scope>
    <source>
        <strain evidence="4">cv. BLH2017</strain>
        <tissue evidence="3">Root</tissue>
    </source>
</reference>
<evidence type="ECO:0000313" key="3">
    <source>
        <dbReference type="EMBL" id="OVA11445.1"/>
    </source>
</evidence>
<organism evidence="3 4">
    <name type="scientific">Macleaya cordata</name>
    <name type="common">Five-seeded plume-poppy</name>
    <name type="synonym">Bocconia cordata</name>
    <dbReference type="NCBI Taxonomy" id="56857"/>
    <lineage>
        <taxon>Eukaryota</taxon>
        <taxon>Viridiplantae</taxon>
        <taxon>Streptophyta</taxon>
        <taxon>Embryophyta</taxon>
        <taxon>Tracheophyta</taxon>
        <taxon>Spermatophyta</taxon>
        <taxon>Magnoliopsida</taxon>
        <taxon>Ranunculales</taxon>
        <taxon>Papaveraceae</taxon>
        <taxon>Papaveroideae</taxon>
        <taxon>Macleaya</taxon>
    </lineage>
</organism>
<comment type="caution">
    <text evidence="3">The sequence shown here is derived from an EMBL/GenBank/DDBJ whole genome shotgun (WGS) entry which is preliminary data.</text>
</comment>
<keyword evidence="4" id="KW-1185">Reference proteome</keyword>
<dbReference type="InterPro" id="IPR029058">
    <property type="entry name" value="AB_hydrolase_fold"/>
</dbReference>
<dbReference type="FunCoup" id="A0A200QLX1">
    <property type="interactions" value="1"/>
</dbReference>
<evidence type="ECO:0000256" key="1">
    <source>
        <dbReference type="SAM" id="MobiDB-lite"/>
    </source>
</evidence>
<dbReference type="InterPro" id="IPR046879">
    <property type="entry name" value="KANL3/Tex30_Abhydrolase"/>
</dbReference>
<proteinExistence type="predicted"/>
<dbReference type="OMA" id="VSCMVAN"/>
<name>A0A200QLX1_MACCD</name>
<evidence type="ECO:0000259" key="2">
    <source>
        <dbReference type="Pfam" id="PF20408"/>
    </source>
</evidence>
<dbReference type="STRING" id="56857.A0A200QLX1"/>
<sequence length="242" mass="26656">MASSPPPSKRRRKNQIEDVPNDASVQKKSPLIIFAHDATLFVTVAVFFWLENRESIVELWKEMIGKALHAVDVVTFDYPYFSGGKKGPPPKAEKLVEYHLRIVKDAIAKYPGHPLILAGKSLGSRVSCMVAAQEDIDISAIICLGYPLKGANEAVRIETLLQLTVPTMFVQGSKDALCSLDKLAAVRKKMKFVNELHVVDGGDHYLKIGKKHLESKGTTQEEADDQAVKAVSVFVMKVLGES</sequence>
<dbReference type="InterPro" id="IPR026555">
    <property type="entry name" value="NSL3/Tex30"/>
</dbReference>
<dbReference type="Pfam" id="PF20408">
    <property type="entry name" value="Abhydrolase_11"/>
    <property type="match status" value="1"/>
</dbReference>
<dbReference type="PANTHER" id="PTHR13136:SF11">
    <property type="entry name" value="TESTIS-EXPRESSED PROTEIN 30"/>
    <property type="match status" value="1"/>
</dbReference>
<dbReference type="SUPFAM" id="SSF53474">
    <property type="entry name" value="alpha/beta-Hydrolases"/>
    <property type="match status" value="1"/>
</dbReference>
<dbReference type="OrthoDB" id="6415022at2759"/>
<dbReference type="Proteomes" id="UP000195402">
    <property type="component" value="Unassembled WGS sequence"/>
</dbReference>
<gene>
    <name evidence="3" type="ORF">BVC80_9001g21</name>
</gene>
<dbReference type="PANTHER" id="PTHR13136">
    <property type="entry name" value="TESTIS DEVELOPMENT PROTEIN PRTD"/>
    <property type="match status" value="1"/>
</dbReference>
<accession>A0A200QLX1</accession>
<evidence type="ECO:0000313" key="4">
    <source>
        <dbReference type="Proteomes" id="UP000195402"/>
    </source>
</evidence>
<feature type="region of interest" description="Disordered" evidence="1">
    <location>
        <begin position="1"/>
        <end position="20"/>
    </location>
</feature>
<dbReference type="EMBL" id="MVGT01001695">
    <property type="protein sequence ID" value="OVA11445.1"/>
    <property type="molecule type" value="Genomic_DNA"/>
</dbReference>